<evidence type="ECO:0000313" key="2">
    <source>
        <dbReference type="EMBL" id="CCO49757.1"/>
    </source>
</evidence>
<protein>
    <recommendedName>
        <fullName evidence="1">GCM domain-containing protein</fullName>
    </recommendedName>
</protein>
<name>A0AAV2VYB0_9VIBR</name>
<sequence length="39" mass="4586">MKIGKDDVKHLFRVSDRVLRKNLTGWDLEEQGNVYGRVL</sequence>
<evidence type="ECO:0000259" key="1">
    <source>
        <dbReference type="PROSITE" id="PS50807"/>
    </source>
</evidence>
<dbReference type="AlphaFoldDB" id="A0AAV2VYB0"/>
<dbReference type="EMBL" id="CAOF01000185">
    <property type="protein sequence ID" value="CCO49757.1"/>
    <property type="molecule type" value="Genomic_DNA"/>
</dbReference>
<organism evidence="2 3">
    <name type="scientific">Vibrio nigripulchritudo SOn1</name>
    <dbReference type="NCBI Taxonomy" id="1238450"/>
    <lineage>
        <taxon>Bacteria</taxon>
        <taxon>Pseudomonadati</taxon>
        <taxon>Pseudomonadota</taxon>
        <taxon>Gammaproteobacteria</taxon>
        <taxon>Vibrionales</taxon>
        <taxon>Vibrionaceae</taxon>
        <taxon>Vibrio</taxon>
    </lineage>
</organism>
<dbReference type="GO" id="GO:0003677">
    <property type="term" value="F:DNA binding"/>
    <property type="evidence" value="ECO:0007669"/>
    <property type="project" value="InterPro"/>
</dbReference>
<comment type="caution">
    <text evidence="2">The sequence shown here is derived from an EMBL/GenBank/DDBJ whole genome shotgun (WGS) entry which is preliminary data.</text>
</comment>
<dbReference type="GO" id="GO:0006355">
    <property type="term" value="P:regulation of DNA-templated transcription"/>
    <property type="evidence" value="ECO:0007669"/>
    <property type="project" value="InterPro"/>
</dbReference>
<proteinExistence type="predicted"/>
<feature type="domain" description="GCM" evidence="1">
    <location>
        <begin position="1"/>
        <end position="39"/>
    </location>
</feature>
<dbReference type="Proteomes" id="UP000018211">
    <property type="component" value="Unassembled WGS sequence"/>
</dbReference>
<accession>A0AAV2VYB0</accession>
<evidence type="ECO:0000313" key="3">
    <source>
        <dbReference type="Proteomes" id="UP000018211"/>
    </source>
</evidence>
<gene>
    <name evidence="2" type="ORF">VIBNISOn1_890027</name>
</gene>
<dbReference type="InterPro" id="IPR003902">
    <property type="entry name" value="Tscrpt_reg_GCM"/>
</dbReference>
<dbReference type="PROSITE" id="PS50807">
    <property type="entry name" value="GCM"/>
    <property type="match status" value="1"/>
</dbReference>
<reference evidence="2 3" key="1">
    <citation type="journal article" date="2013" name="ISME J.">
        <title>Comparative genomics of pathogenic lineages of Vibrio nigripulchritudo identifies virulence-associated traits.</title>
        <authorList>
            <person name="Goudenege D."/>
            <person name="Labreuche Y."/>
            <person name="Krin E."/>
            <person name="Ansquer D."/>
            <person name="Mangenot S."/>
            <person name="Calteau A."/>
            <person name="Medigue C."/>
            <person name="Mazel D."/>
            <person name="Polz M.F."/>
            <person name="Le Roux F."/>
        </authorList>
    </citation>
    <scope>NUCLEOTIDE SEQUENCE [LARGE SCALE GENOMIC DNA]</scope>
    <source>
        <strain evidence="2 3">SOn1</strain>
    </source>
</reference>